<dbReference type="GO" id="GO:0005506">
    <property type="term" value="F:iron ion binding"/>
    <property type="evidence" value="ECO:0007669"/>
    <property type="project" value="InterPro"/>
</dbReference>
<dbReference type="AlphaFoldDB" id="A0A5N5X4M9"/>
<dbReference type="PANTHER" id="PTHR24305:SF235">
    <property type="entry name" value="CYTOCHROME P450 MONOOXYGENASE APDB-RELATED"/>
    <property type="match status" value="1"/>
</dbReference>
<evidence type="ECO:0000256" key="6">
    <source>
        <dbReference type="ARBA" id="ARBA00023033"/>
    </source>
</evidence>
<protein>
    <submittedName>
        <fullName evidence="7">Cytochrome P450</fullName>
    </submittedName>
</protein>
<evidence type="ECO:0000256" key="2">
    <source>
        <dbReference type="ARBA" id="ARBA00010617"/>
    </source>
</evidence>
<evidence type="ECO:0000313" key="8">
    <source>
        <dbReference type="Proteomes" id="UP000326565"/>
    </source>
</evidence>
<comment type="cofactor">
    <cofactor evidence="1">
        <name>heme</name>
        <dbReference type="ChEBI" id="CHEBI:30413"/>
    </cofactor>
</comment>
<gene>
    <name evidence="7" type="ORF">BDV29DRAFT_103140</name>
</gene>
<keyword evidence="4" id="KW-0560">Oxidoreductase</keyword>
<dbReference type="Pfam" id="PF00067">
    <property type="entry name" value="p450"/>
    <property type="match status" value="1"/>
</dbReference>
<dbReference type="Proteomes" id="UP000326565">
    <property type="component" value="Unassembled WGS sequence"/>
</dbReference>
<evidence type="ECO:0000256" key="3">
    <source>
        <dbReference type="ARBA" id="ARBA00022723"/>
    </source>
</evidence>
<evidence type="ECO:0000256" key="1">
    <source>
        <dbReference type="ARBA" id="ARBA00001971"/>
    </source>
</evidence>
<dbReference type="InterPro" id="IPR050121">
    <property type="entry name" value="Cytochrome_P450_monoxygenase"/>
</dbReference>
<evidence type="ECO:0000313" key="7">
    <source>
        <dbReference type="EMBL" id="KAB8075718.1"/>
    </source>
</evidence>
<dbReference type="GO" id="GO:0004497">
    <property type="term" value="F:monooxygenase activity"/>
    <property type="evidence" value="ECO:0007669"/>
    <property type="project" value="UniProtKB-KW"/>
</dbReference>
<dbReference type="SUPFAM" id="SSF48264">
    <property type="entry name" value="Cytochrome P450"/>
    <property type="match status" value="1"/>
</dbReference>
<dbReference type="InterPro" id="IPR001128">
    <property type="entry name" value="Cyt_P450"/>
</dbReference>
<keyword evidence="3" id="KW-0479">Metal-binding</keyword>
<dbReference type="PANTHER" id="PTHR24305">
    <property type="entry name" value="CYTOCHROME P450"/>
    <property type="match status" value="1"/>
</dbReference>
<comment type="similarity">
    <text evidence="2">Belongs to the cytochrome P450 family.</text>
</comment>
<reference evidence="7 8" key="1">
    <citation type="submission" date="2019-04" db="EMBL/GenBank/DDBJ databases">
        <title>Friends and foes A comparative genomics study of 23 Aspergillus species from section Flavi.</title>
        <authorList>
            <consortium name="DOE Joint Genome Institute"/>
            <person name="Kjaerbolling I."/>
            <person name="Vesth T."/>
            <person name="Frisvad J.C."/>
            <person name="Nybo J.L."/>
            <person name="Theobald S."/>
            <person name="Kildgaard S."/>
            <person name="Isbrandt T."/>
            <person name="Kuo A."/>
            <person name="Sato A."/>
            <person name="Lyhne E.K."/>
            <person name="Kogle M.E."/>
            <person name="Wiebenga A."/>
            <person name="Kun R.S."/>
            <person name="Lubbers R.J."/>
            <person name="Makela M.R."/>
            <person name="Barry K."/>
            <person name="Chovatia M."/>
            <person name="Clum A."/>
            <person name="Daum C."/>
            <person name="Haridas S."/>
            <person name="He G."/>
            <person name="LaButti K."/>
            <person name="Lipzen A."/>
            <person name="Mondo S."/>
            <person name="Riley R."/>
            <person name="Salamov A."/>
            <person name="Simmons B.A."/>
            <person name="Magnuson J.K."/>
            <person name="Henrissat B."/>
            <person name="Mortensen U.H."/>
            <person name="Larsen T.O."/>
            <person name="Devries R.P."/>
            <person name="Grigoriev I.V."/>
            <person name="Machida M."/>
            <person name="Baker S.E."/>
            <person name="Andersen M.R."/>
        </authorList>
    </citation>
    <scope>NUCLEOTIDE SEQUENCE [LARGE SCALE GENOMIC DNA]</scope>
    <source>
        <strain evidence="7 8">CBS 151.66</strain>
    </source>
</reference>
<dbReference type="GO" id="GO:0016705">
    <property type="term" value="F:oxidoreductase activity, acting on paired donors, with incorporation or reduction of molecular oxygen"/>
    <property type="evidence" value="ECO:0007669"/>
    <property type="project" value="InterPro"/>
</dbReference>
<dbReference type="OrthoDB" id="2789670at2759"/>
<dbReference type="InterPro" id="IPR036396">
    <property type="entry name" value="Cyt_P450_sf"/>
</dbReference>
<evidence type="ECO:0000256" key="4">
    <source>
        <dbReference type="ARBA" id="ARBA00023002"/>
    </source>
</evidence>
<evidence type="ECO:0000256" key="5">
    <source>
        <dbReference type="ARBA" id="ARBA00023004"/>
    </source>
</evidence>
<accession>A0A5N5X4M9</accession>
<keyword evidence="8" id="KW-1185">Reference proteome</keyword>
<sequence>MDTNTHTGKYLSKQDTLLNYTVMGAMRLSSAFAFSLPECTAVPKEIGGYRVPARCPVVIDAKRLNADPATWGKDSDTYRPERFRDIPPSGLRYGFMWFGVGVASGRCLGKHLADTVFKLTLMAVLERYSRHSGQDGPEIELRYIIQKE</sequence>
<dbReference type="EMBL" id="ML732190">
    <property type="protein sequence ID" value="KAB8075718.1"/>
    <property type="molecule type" value="Genomic_DNA"/>
</dbReference>
<name>A0A5N5X4M9_9EURO</name>
<organism evidence="7 8">
    <name type="scientific">Aspergillus leporis</name>
    <dbReference type="NCBI Taxonomy" id="41062"/>
    <lineage>
        <taxon>Eukaryota</taxon>
        <taxon>Fungi</taxon>
        <taxon>Dikarya</taxon>
        <taxon>Ascomycota</taxon>
        <taxon>Pezizomycotina</taxon>
        <taxon>Eurotiomycetes</taxon>
        <taxon>Eurotiomycetidae</taxon>
        <taxon>Eurotiales</taxon>
        <taxon>Aspergillaceae</taxon>
        <taxon>Aspergillus</taxon>
        <taxon>Aspergillus subgen. Circumdati</taxon>
    </lineage>
</organism>
<dbReference type="GO" id="GO:0020037">
    <property type="term" value="F:heme binding"/>
    <property type="evidence" value="ECO:0007669"/>
    <property type="project" value="InterPro"/>
</dbReference>
<keyword evidence="6" id="KW-0503">Monooxygenase</keyword>
<dbReference type="Gene3D" id="1.10.630.10">
    <property type="entry name" value="Cytochrome P450"/>
    <property type="match status" value="1"/>
</dbReference>
<proteinExistence type="inferred from homology"/>
<keyword evidence="5" id="KW-0408">Iron</keyword>
<dbReference type="GO" id="GO:0044550">
    <property type="term" value="P:secondary metabolite biosynthetic process"/>
    <property type="evidence" value="ECO:0007669"/>
    <property type="project" value="UniProtKB-ARBA"/>
</dbReference>